<evidence type="ECO:0000313" key="1">
    <source>
        <dbReference type="EMBL" id="RVW38684.1"/>
    </source>
</evidence>
<dbReference type="AlphaFoldDB" id="A0A438DT86"/>
<proteinExistence type="predicted"/>
<evidence type="ECO:0000313" key="2">
    <source>
        <dbReference type="Proteomes" id="UP000288805"/>
    </source>
</evidence>
<protein>
    <submittedName>
        <fullName evidence="1">Uncharacterized protein</fullName>
    </submittedName>
</protein>
<name>A0A438DT86_VITVI</name>
<dbReference type="Proteomes" id="UP000288805">
    <property type="component" value="Unassembled WGS sequence"/>
</dbReference>
<organism evidence="1 2">
    <name type="scientific">Vitis vinifera</name>
    <name type="common">Grape</name>
    <dbReference type="NCBI Taxonomy" id="29760"/>
    <lineage>
        <taxon>Eukaryota</taxon>
        <taxon>Viridiplantae</taxon>
        <taxon>Streptophyta</taxon>
        <taxon>Embryophyta</taxon>
        <taxon>Tracheophyta</taxon>
        <taxon>Spermatophyta</taxon>
        <taxon>Magnoliopsida</taxon>
        <taxon>eudicotyledons</taxon>
        <taxon>Gunneridae</taxon>
        <taxon>Pentapetalae</taxon>
        <taxon>rosids</taxon>
        <taxon>Vitales</taxon>
        <taxon>Vitaceae</taxon>
        <taxon>Viteae</taxon>
        <taxon>Vitis</taxon>
    </lineage>
</organism>
<comment type="caution">
    <text evidence="1">The sequence shown here is derived from an EMBL/GenBank/DDBJ whole genome shotgun (WGS) entry which is preliminary data.</text>
</comment>
<gene>
    <name evidence="1" type="ORF">CK203_077566</name>
</gene>
<accession>A0A438DT86</accession>
<dbReference type="EMBL" id="QGNW01001503">
    <property type="protein sequence ID" value="RVW38684.1"/>
    <property type="molecule type" value="Genomic_DNA"/>
</dbReference>
<dbReference type="InterPro" id="IPR043502">
    <property type="entry name" value="DNA/RNA_pol_sf"/>
</dbReference>
<sequence>MGTIPVDSFYAFGYRMSGYLCPFTLWLEDDDDSNGRDIQIVTHSGRIAQPPPAAVRPFEGTASYKEVMREDDEVLRQLQSTQARISIWSLLASSITNRDALIRALSQIRVKTTTTLEGLIHMMTTSMTTCIVVSMTICTFGVIFGKLLGHMVSEWGIEVVPNKIKAILDMPVPRIEKKIRGFLGKYCRRSLTSLLKSDDRPVDDDFPDEEFVAMTSLSGWCMYFDGAPISQMEVLVTPTWYLDRFRTLKVQNWFADALATLASSVDILIDVVVHPLLIELTPTYYCLIREVEVQDDLPWYHDIY</sequence>
<reference evidence="1 2" key="1">
    <citation type="journal article" date="2018" name="PLoS Genet.">
        <title>Population sequencing reveals clonal diversity and ancestral inbreeding in the grapevine cultivar Chardonnay.</title>
        <authorList>
            <person name="Roach M.J."/>
            <person name="Johnson D.L."/>
            <person name="Bohlmann J."/>
            <person name="van Vuuren H.J."/>
            <person name="Jones S.J."/>
            <person name="Pretorius I.S."/>
            <person name="Schmidt S.A."/>
            <person name="Borneman A.R."/>
        </authorList>
    </citation>
    <scope>NUCLEOTIDE SEQUENCE [LARGE SCALE GENOMIC DNA]</scope>
    <source>
        <strain evidence="2">cv. Chardonnay</strain>
        <tissue evidence="1">Leaf</tissue>
    </source>
</reference>
<dbReference type="SUPFAM" id="SSF56672">
    <property type="entry name" value="DNA/RNA polymerases"/>
    <property type="match status" value="1"/>
</dbReference>